<name>A0A9N9HNM2_9GLOM</name>
<dbReference type="Gene3D" id="3.30.710.10">
    <property type="entry name" value="Potassium Channel Kv1.1, Chain A"/>
    <property type="match status" value="1"/>
</dbReference>
<evidence type="ECO:0000313" key="2">
    <source>
        <dbReference type="EMBL" id="CAG8698295.1"/>
    </source>
</evidence>
<proteinExistence type="predicted"/>
<dbReference type="Pfam" id="PF00651">
    <property type="entry name" value="BTB"/>
    <property type="match status" value="1"/>
</dbReference>
<dbReference type="InterPro" id="IPR011333">
    <property type="entry name" value="SKP1/BTB/POZ_sf"/>
</dbReference>
<dbReference type="OrthoDB" id="6359816at2759"/>
<dbReference type="CDD" id="cd18186">
    <property type="entry name" value="BTB_POZ_ZBTB_KLHL-like"/>
    <property type="match status" value="1"/>
</dbReference>
<comment type="caution">
    <text evidence="2">The sequence shown here is derived from an EMBL/GenBank/DDBJ whole genome shotgun (WGS) entry which is preliminary data.</text>
</comment>
<protein>
    <submittedName>
        <fullName evidence="2">4803_t:CDS:1</fullName>
    </submittedName>
</protein>
<evidence type="ECO:0000259" key="1">
    <source>
        <dbReference type="PROSITE" id="PS50097"/>
    </source>
</evidence>
<dbReference type="Gene3D" id="1.25.40.420">
    <property type="match status" value="1"/>
</dbReference>
<feature type="domain" description="BTB" evidence="1">
    <location>
        <begin position="1"/>
        <end position="59"/>
    </location>
</feature>
<dbReference type="InterPro" id="IPR000210">
    <property type="entry name" value="BTB/POZ_dom"/>
</dbReference>
<gene>
    <name evidence="2" type="ORF">AGERDE_LOCUS13378</name>
</gene>
<dbReference type="PANTHER" id="PTHR24410">
    <property type="entry name" value="HL07962P-RELATED"/>
    <property type="match status" value="1"/>
</dbReference>
<dbReference type="InterPro" id="IPR051481">
    <property type="entry name" value="BTB-POZ/Galectin-3-binding"/>
</dbReference>
<dbReference type="EMBL" id="CAJVPL010017260">
    <property type="protein sequence ID" value="CAG8698295.1"/>
    <property type="molecule type" value="Genomic_DNA"/>
</dbReference>
<dbReference type="InterPro" id="IPR011705">
    <property type="entry name" value="BACK"/>
</dbReference>
<feature type="non-terminal residue" evidence="2">
    <location>
        <position position="1"/>
    </location>
</feature>
<accession>A0A9N9HNM2</accession>
<dbReference type="PROSITE" id="PS50097">
    <property type="entry name" value="BTB"/>
    <property type="match status" value="1"/>
</dbReference>
<dbReference type="AlphaFoldDB" id="A0A9N9HNM2"/>
<dbReference type="Pfam" id="PF07707">
    <property type="entry name" value="BACK"/>
    <property type="match status" value="1"/>
</dbReference>
<organism evidence="2 3">
    <name type="scientific">Ambispora gerdemannii</name>
    <dbReference type="NCBI Taxonomy" id="144530"/>
    <lineage>
        <taxon>Eukaryota</taxon>
        <taxon>Fungi</taxon>
        <taxon>Fungi incertae sedis</taxon>
        <taxon>Mucoromycota</taxon>
        <taxon>Glomeromycotina</taxon>
        <taxon>Glomeromycetes</taxon>
        <taxon>Archaeosporales</taxon>
        <taxon>Ambisporaceae</taxon>
        <taxon>Ambispora</taxon>
    </lineage>
</organism>
<dbReference type="PANTHER" id="PTHR24410:SF23">
    <property type="entry name" value="BTB DOMAIN-CONTAINING PROTEIN-RELATED"/>
    <property type="match status" value="1"/>
</dbReference>
<feature type="non-terminal residue" evidence="2">
    <location>
        <position position="210"/>
    </location>
</feature>
<reference evidence="2" key="1">
    <citation type="submission" date="2021-06" db="EMBL/GenBank/DDBJ databases">
        <authorList>
            <person name="Kallberg Y."/>
            <person name="Tangrot J."/>
            <person name="Rosling A."/>
        </authorList>
    </citation>
    <scope>NUCLEOTIDE SEQUENCE</scope>
    <source>
        <strain evidence="2">MT106</strain>
    </source>
</reference>
<dbReference type="SUPFAM" id="SSF54695">
    <property type="entry name" value="POZ domain"/>
    <property type="match status" value="1"/>
</dbReference>
<sequence>FQAHSFMLRARSPYFRRTLSKDWARKEAETLVFKKTNISPEIFELILKYLYTSVVELDLESGENILSLLVAADELEIHELINHAQDNLIIKKLTWIQQNLVKVMHTVYLHESFKKLNEHCLKTISEEPHMIFKSGDFLTLEESMLVSLLKRDDLAMDEIEIWNSIIRWGIRNTSNLGNQPISKWTPQNFEALEKTLHQCIPLIRYSAISS</sequence>
<keyword evidence="3" id="KW-1185">Reference proteome</keyword>
<dbReference type="SMART" id="SM00225">
    <property type="entry name" value="BTB"/>
    <property type="match status" value="1"/>
</dbReference>
<dbReference type="Proteomes" id="UP000789831">
    <property type="component" value="Unassembled WGS sequence"/>
</dbReference>
<evidence type="ECO:0000313" key="3">
    <source>
        <dbReference type="Proteomes" id="UP000789831"/>
    </source>
</evidence>